<reference evidence="2 3" key="1">
    <citation type="submission" date="2024-01" db="EMBL/GenBank/DDBJ databases">
        <title>A draft genome for the cacao thread blight pathogen Marasmiellus scandens.</title>
        <authorList>
            <person name="Baruah I.K."/>
            <person name="Leung J."/>
            <person name="Bukari Y."/>
            <person name="Amoako-Attah I."/>
            <person name="Meinhardt L.W."/>
            <person name="Bailey B.A."/>
            <person name="Cohen S.P."/>
        </authorList>
    </citation>
    <scope>NUCLEOTIDE SEQUENCE [LARGE SCALE GENOMIC DNA]</scope>
    <source>
        <strain evidence="2 3">GH-19</strain>
    </source>
</reference>
<feature type="compositionally biased region" description="Polar residues" evidence="1">
    <location>
        <begin position="119"/>
        <end position="129"/>
    </location>
</feature>
<feature type="compositionally biased region" description="Polar residues" evidence="1">
    <location>
        <begin position="76"/>
        <end position="92"/>
    </location>
</feature>
<feature type="compositionally biased region" description="Polar residues" evidence="1">
    <location>
        <begin position="101"/>
        <end position="111"/>
    </location>
</feature>
<dbReference type="EMBL" id="JBANRG010000015">
    <property type="protein sequence ID" value="KAK7460549.1"/>
    <property type="molecule type" value="Genomic_DNA"/>
</dbReference>
<evidence type="ECO:0008006" key="4">
    <source>
        <dbReference type="Google" id="ProtNLM"/>
    </source>
</evidence>
<dbReference type="Proteomes" id="UP001498398">
    <property type="component" value="Unassembled WGS sequence"/>
</dbReference>
<feature type="region of interest" description="Disordered" evidence="1">
    <location>
        <begin position="258"/>
        <end position="334"/>
    </location>
</feature>
<accession>A0ABR1JHH1</accession>
<comment type="caution">
    <text evidence="2">The sequence shown here is derived from an EMBL/GenBank/DDBJ whole genome shotgun (WGS) entry which is preliminary data.</text>
</comment>
<evidence type="ECO:0000313" key="3">
    <source>
        <dbReference type="Proteomes" id="UP001498398"/>
    </source>
</evidence>
<evidence type="ECO:0000256" key="1">
    <source>
        <dbReference type="SAM" id="MobiDB-lite"/>
    </source>
</evidence>
<protein>
    <recommendedName>
        <fullName evidence="4">Proteophosphoglycan ppg4</fullName>
    </recommendedName>
</protein>
<proteinExistence type="predicted"/>
<feature type="compositionally biased region" description="Low complexity" evidence="1">
    <location>
        <begin position="349"/>
        <end position="362"/>
    </location>
</feature>
<feature type="compositionally biased region" description="Basic and acidic residues" evidence="1">
    <location>
        <begin position="35"/>
        <end position="53"/>
    </location>
</feature>
<keyword evidence="3" id="KW-1185">Reference proteome</keyword>
<evidence type="ECO:0000313" key="2">
    <source>
        <dbReference type="EMBL" id="KAK7460549.1"/>
    </source>
</evidence>
<gene>
    <name evidence="2" type="ORF">VKT23_009269</name>
</gene>
<name>A0ABR1JHH1_9AGAR</name>
<feature type="compositionally biased region" description="Polar residues" evidence="1">
    <location>
        <begin position="299"/>
        <end position="312"/>
    </location>
</feature>
<sequence length="424" mass="47827">MSTQPIPNQTPSVRGRRPRPFPVTADENGNVVEYKPQRRPSDSRTRQIHERYESNVSSAPKVPVDERTRKIHERYQSSSTDDSQPRSTTPASFRTMDSDAKSVSATTSPTWISRKPNPSIKTTRTAQTVTERRPFNNHGMNNSTTTFTFGDNVGEKKEKGIGGRFKSTMSHLFRSRKEDAGILDRAGPAVEFVVLEKQKPKKLLNKLKKKKKEELPPPTGPPVLAFPFAYPGENTEGELDPNDYRYYKNLPDNISARIRSRTESETQPPSAYRTPRSRVPSDTSHSHSQRYTPKLTPMQHKNANASTTTLSQDPAPRSHKADSTKTASASQRPTAVRRVEYEVPRHVPHPSSVRPVPRARPSNNLAPPTTRYMRRRSRSFGGYRGQLDDLLRQNPGDEDEDDLDDVMTEARGVARMVGPRPGYF</sequence>
<feature type="compositionally biased region" description="Polar residues" evidence="1">
    <location>
        <begin position="1"/>
        <end position="12"/>
    </location>
</feature>
<feature type="compositionally biased region" description="Polar residues" evidence="1">
    <location>
        <begin position="138"/>
        <end position="149"/>
    </location>
</feature>
<organism evidence="2 3">
    <name type="scientific">Marasmiellus scandens</name>
    <dbReference type="NCBI Taxonomy" id="2682957"/>
    <lineage>
        <taxon>Eukaryota</taxon>
        <taxon>Fungi</taxon>
        <taxon>Dikarya</taxon>
        <taxon>Basidiomycota</taxon>
        <taxon>Agaricomycotina</taxon>
        <taxon>Agaricomycetes</taxon>
        <taxon>Agaricomycetidae</taxon>
        <taxon>Agaricales</taxon>
        <taxon>Marasmiineae</taxon>
        <taxon>Omphalotaceae</taxon>
        <taxon>Marasmiellus</taxon>
    </lineage>
</organism>
<feature type="compositionally biased region" description="Polar residues" evidence="1">
    <location>
        <begin position="324"/>
        <end position="333"/>
    </location>
</feature>
<feature type="region of interest" description="Disordered" evidence="1">
    <location>
        <begin position="347"/>
        <end position="403"/>
    </location>
</feature>
<feature type="region of interest" description="Disordered" evidence="1">
    <location>
        <begin position="1"/>
        <end position="161"/>
    </location>
</feature>